<evidence type="ECO:0000313" key="11">
    <source>
        <dbReference type="EMBL" id="KAK3091054.1"/>
    </source>
</evidence>
<dbReference type="EMBL" id="VSWD01000010">
    <property type="protein sequence ID" value="KAK3091054.1"/>
    <property type="molecule type" value="Genomic_DNA"/>
</dbReference>
<evidence type="ECO:0000256" key="5">
    <source>
        <dbReference type="ARBA" id="ARBA00023136"/>
    </source>
</evidence>
<dbReference type="PROSITE" id="PS50221">
    <property type="entry name" value="GAIN_B"/>
    <property type="match status" value="1"/>
</dbReference>
<dbReference type="AlphaFoldDB" id="A0AA88Y1P0"/>
<dbReference type="GO" id="GO:0007166">
    <property type="term" value="P:cell surface receptor signaling pathway"/>
    <property type="evidence" value="ECO:0007669"/>
    <property type="project" value="InterPro"/>
</dbReference>
<keyword evidence="4 8" id="KW-1133">Transmembrane helix</keyword>
<evidence type="ECO:0000256" key="6">
    <source>
        <dbReference type="ARBA" id="ARBA00023157"/>
    </source>
</evidence>
<dbReference type="Proteomes" id="UP001186944">
    <property type="component" value="Unassembled WGS sequence"/>
</dbReference>
<dbReference type="Pfam" id="PF00002">
    <property type="entry name" value="7tm_2"/>
    <property type="match status" value="1"/>
</dbReference>
<evidence type="ECO:0000256" key="7">
    <source>
        <dbReference type="SAM" id="MobiDB-lite"/>
    </source>
</evidence>
<evidence type="ECO:0000256" key="4">
    <source>
        <dbReference type="ARBA" id="ARBA00022989"/>
    </source>
</evidence>
<dbReference type="InterPro" id="IPR000203">
    <property type="entry name" value="GPS"/>
</dbReference>
<keyword evidence="3" id="KW-0732">Signal</keyword>
<dbReference type="Pfam" id="PF01825">
    <property type="entry name" value="GPS"/>
    <property type="match status" value="1"/>
</dbReference>
<dbReference type="CDD" id="cd15440">
    <property type="entry name" value="7tmB2_latrophilin-like_invertebrate"/>
    <property type="match status" value="1"/>
</dbReference>
<feature type="domain" description="GAIN-B" evidence="9">
    <location>
        <begin position="1"/>
        <end position="143"/>
    </location>
</feature>
<evidence type="ECO:0000256" key="1">
    <source>
        <dbReference type="ARBA" id="ARBA00004141"/>
    </source>
</evidence>
<keyword evidence="5 8" id="KW-0472">Membrane</keyword>
<feature type="transmembrane region" description="Helical" evidence="8">
    <location>
        <begin position="294"/>
        <end position="318"/>
    </location>
</feature>
<dbReference type="GO" id="GO:0004930">
    <property type="term" value="F:G protein-coupled receptor activity"/>
    <property type="evidence" value="ECO:0007669"/>
    <property type="project" value="InterPro"/>
</dbReference>
<dbReference type="SMART" id="SM00303">
    <property type="entry name" value="GPS"/>
    <property type="match status" value="1"/>
</dbReference>
<comment type="caution">
    <text evidence="11">The sequence shown here is derived from an EMBL/GenBank/DDBJ whole genome shotgun (WGS) entry which is preliminary data.</text>
</comment>
<protein>
    <submittedName>
        <fullName evidence="11">Uncharacterized protein</fullName>
    </submittedName>
</protein>
<feature type="region of interest" description="Disordered" evidence="7">
    <location>
        <begin position="415"/>
        <end position="438"/>
    </location>
</feature>
<feature type="transmembrane region" description="Helical" evidence="8">
    <location>
        <begin position="257"/>
        <end position="282"/>
    </location>
</feature>
<evidence type="ECO:0000313" key="12">
    <source>
        <dbReference type="Proteomes" id="UP001186944"/>
    </source>
</evidence>
<dbReference type="PROSITE" id="PS50261">
    <property type="entry name" value="G_PROTEIN_RECEP_F2_4"/>
    <property type="match status" value="1"/>
</dbReference>
<dbReference type="PANTHER" id="PTHR12011:SF347">
    <property type="entry name" value="FI21270P1-RELATED"/>
    <property type="match status" value="1"/>
</dbReference>
<dbReference type="InterPro" id="IPR017983">
    <property type="entry name" value="GPCR_2_secretin-like_CS"/>
</dbReference>
<name>A0AA88Y1P0_PINIB</name>
<feature type="domain" description="G-protein coupled receptors family 2 profile 2" evidence="10">
    <location>
        <begin position="152"/>
        <end position="394"/>
    </location>
</feature>
<feature type="transmembrane region" description="Helical" evidence="8">
    <location>
        <begin position="218"/>
        <end position="245"/>
    </location>
</feature>
<dbReference type="GO" id="GO:0005886">
    <property type="term" value="C:plasma membrane"/>
    <property type="evidence" value="ECO:0007669"/>
    <property type="project" value="TreeGrafter"/>
</dbReference>
<keyword evidence="2 8" id="KW-0812">Transmembrane</keyword>
<dbReference type="PROSITE" id="PS00650">
    <property type="entry name" value="G_PROTEIN_RECEP_F2_2"/>
    <property type="match status" value="1"/>
</dbReference>
<evidence type="ECO:0000259" key="9">
    <source>
        <dbReference type="PROSITE" id="PS50221"/>
    </source>
</evidence>
<dbReference type="FunFam" id="1.20.1070.10:FF:000200">
    <property type="entry name" value="Adhesion G protein-coupled receptor L3"/>
    <property type="match status" value="1"/>
</dbReference>
<accession>A0AA88Y1P0</accession>
<proteinExistence type="predicted"/>
<dbReference type="Gene3D" id="1.20.1070.10">
    <property type="entry name" value="Rhodopsin 7-helix transmembrane proteins"/>
    <property type="match status" value="1"/>
</dbReference>
<dbReference type="InterPro" id="IPR048072">
    <property type="entry name" value="7tmB2_latrophilin-like"/>
</dbReference>
<reference evidence="11" key="1">
    <citation type="submission" date="2019-08" db="EMBL/GenBank/DDBJ databases">
        <title>The improved chromosome-level genome for the pearl oyster Pinctada fucata martensii using PacBio sequencing and Hi-C.</title>
        <authorList>
            <person name="Zheng Z."/>
        </authorList>
    </citation>
    <scope>NUCLEOTIDE SEQUENCE</scope>
    <source>
        <strain evidence="11">ZZ-2019</strain>
        <tissue evidence="11">Adductor muscle</tissue>
    </source>
</reference>
<sequence length="438" mass="48801">MIVDKSITQDLGVNGLAKVVFVTYYDIGDMLPVVEATPEAGSLQGGDKSSGKAELKVASNVISASIGLKETVQLPEPVNFTIKLKETEKFAVPLCSFWDFAQGEYGAWSQDGCHHTDSNDTHVSCQCNHLTNFAILLDVTGVEMMYTHSVLLQYITFVGCIISIVSLFTSWLTFQCLGSLQNERNSIHKNLVFCLFAAEIIFLVGISRTEQQVACAAIALLLHFFFLSAFTWMLMEGIHITVMLVQVFDAARSRLKYYYLFAYGVPVAIVAATATIDFTAYGTREFCWLTTDRWFIWSFAGPVALVLLVNACVLGYSLSMVCRHSEYVFSSDRNGSSNFRAWIQGALAIEVLLGLTWVFGYMYINKETIVMAYIFTALNSLQGLFIFVFHCLLNKKVRNEYKKLIHLSKKAQSSTKSSSSIKKQTGSASYELYVPAHS</sequence>
<evidence type="ECO:0000256" key="2">
    <source>
        <dbReference type="ARBA" id="ARBA00022692"/>
    </source>
</evidence>
<keyword evidence="6" id="KW-1015">Disulfide bond</keyword>
<dbReference type="PRINTS" id="PR00249">
    <property type="entry name" value="GPCRSECRETIN"/>
</dbReference>
<feature type="transmembrane region" description="Helical" evidence="8">
    <location>
        <begin position="186"/>
        <end position="206"/>
    </location>
</feature>
<gene>
    <name evidence="11" type="ORF">FSP39_016794</name>
</gene>
<keyword evidence="12" id="KW-1185">Reference proteome</keyword>
<dbReference type="PANTHER" id="PTHR12011">
    <property type="entry name" value="ADHESION G-PROTEIN COUPLED RECEPTOR"/>
    <property type="match status" value="1"/>
</dbReference>
<feature type="transmembrane region" description="Helical" evidence="8">
    <location>
        <begin position="151"/>
        <end position="174"/>
    </location>
</feature>
<comment type="subcellular location">
    <subcellularLocation>
        <location evidence="1">Membrane</location>
        <topology evidence="1">Multi-pass membrane protein</topology>
    </subcellularLocation>
</comment>
<evidence type="ECO:0000256" key="3">
    <source>
        <dbReference type="ARBA" id="ARBA00022729"/>
    </source>
</evidence>
<dbReference type="InterPro" id="IPR057244">
    <property type="entry name" value="GAIN_B"/>
</dbReference>
<dbReference type="InterPro" id="IPR017981">
    <property type="entry name" value="GPCR_2-like_7TM"/>
</dbReference>
<dbReference type="InterPro" id="IPR046338">
    <property type="entry name" value="GAIN_dom_sf"/>
</dbReference>
<evidence type="ECO:0000256" key="8">
    <source>
        <dbReference type="SAM" id="Phobius"/>
    </source>
</evidence>
<dbReference type="Gene3D" id="2.60.220.50">
    <property type="match status" value="1"/>
</dbReference>
<organism evidence="11 12">
    <name type="scientific">Pinctada imbricata</name>
    <name type="common">Atlantic pearl-oyster</name>
    <name type="synonym">Pinctada martensii</name>
    <dbReference type="NCBI Taxonomy" id="66713"/>
    <lineage>
        <taxon>Eukaryota</taxon>
        <taxon>Metazoa</taxon>
        <taxon>Spiralia</taxon>
        <taxon>Lophotrochozoa</taxon>
        <taxon>Mollusca</taxon>
        <taxon>Bivalvia</taxon>
        <taxon>Autobranchia</taxon>
        <taxon>Pteriomorphia</taxon>
        <taxon>Pterioida</taxon>
        <taxon>Pterioidea</taxon>
        <taxon>Pteriidae</taxon>
        <taxon>Pinctada</taxon>
    </lineage>
</organism>
<evidence type="ECO:0000259" key="10">
    <source>
        <dbReference type="PROSITE" id="PS50261"/>
    </source>
</evidence>
<feature type="transmembrane region" description="Helical" evidence="8">
    <location>
        <begin position="339"/>
        <end position="364"/>
    </location>
</feature>
<dbReference type="InterPro" id="IPR000832">
    <property type="entry name" value="GPCR_2_secretin-like"/>
</dbReference>
<feature type="compositionally biased region" description="Low complexity" evidence="7">
    <location>
        <begin position="415"/>
        <end position="429"/>
    </location>
</feature>
<feature type="transmembrane region" description="Helical" evidence="8">
    <location>
        <begin position="370"/>
        <end position="393"/>
    </location>
</feature>